<dbReference type="Proteomes" id="UP000287563">
    <property type="component" value="Unassembled WGS sequence"/>
</dbReference>
<sequence length="605" mass="68784">MAGIYITELRLSGAEKPNAIVNFKKGVNIITGPSNTGKTFVFECLDYMLGKSKLERRISESNGYEHVFLELEDYVGNVYTLKSDLHGGDFLLGECSVDDWETTQEHVTLKRKHTANKTNTLSHFILSKCGLENKWIRVNQKAKKSELSLSSMRPLSLIGELNIPKVESPFLSGQHIDKTKETNVIKFLVTGIDDSALQETPSDKVIANKSGRLEMLEELIDKHEHSPDSERTIEELEDQQTKLELAIYESREIADNVTERMSHYEDQRHTVLERMDSLRTSVKEQEFLSKNVSIIEKQYISDLSRLGSTLEMGAALSSIERQNCPVCEASFVPKEPTNKDICISADAERKKIGAMLHEVGLAKAQFQSEIEEHSSEIRALQNELTNLNDLIARHFNQSFQDHLEEIDELQLKLREINEELVSRSFVSSLCKQRDELLELVTLSKTARQFEKLTIENLESIAKTMERLLIRWGYLDINSEHRVVFSENDNDFVINGEARKLAGKGYRSITHASFTLSLLIQKLGLGFCVMDSPLVTYKKPDVPIGEGISNDMATEFYSSLLEIKDDCQVIVIENEDVPLEVSRNVHHIHFTKNPEYGRYGLIPIEN</sequence>
<proteinExistence type="predicted"/>
<keyword evidence="1" id="KW-0175">Coiled coil</keyword>
<gene>
    <name evidence="3" type="ORF">EDI28_14030</name>
</gene>
<dbReference type="OrthoDB" id="103556at2"/>
<evidence type="ECO:0000313" key="4">
    <source>
        <dbReference type="Proteomes" id="UP000287563"/>
    </source>
</evidence>
<dbReference type="RefSeq" id="WP_128784485.1">
    <property type="nucleotide sequence ID" value="NZ_RJLM01000005.1"/>
</dbReference>
<dbReference type="EMBL" id="RJLM01000005">
    <property type="protein sequence ID" value="RWX54860.1"/>
    <property type="molecule type" value="Genomic_DNA"/>
</dbReference>
<comment type="caution">
    <text evidence="3">The sequence shown here is derived from an EMBL/GenBank/DDBJ whole genome shotgun (WGS) entry which is preliminary data.</text>
</comment>
<feature type="coiled-coil region" evidence="1">
    <location>
        <begin position="363"/>
        <end position="419"/>
    </location>
</feature>
<accession>A0A3S3S0A5</accession>
<evidence type="ECO:0000256" key="1">
    <source>
        <dbReference type="SAM" id="Coils"/>
    </source>
</evidence>
<reference evidence="3 4" key="1">
    <citation type="submission" date="2018-11" db="EMBL/GenBank/DDBJ databases">
        <title>Photobacterium sp. BEI247 sp. nov., a marine bacterium isolated from Yongle Blue Hole in the South China Sea.</title>
        <authorList>
            <person name="Wang X."/>
        </authorList>
    </citation>
    <scope>NUCLEOTIDE SEQUENCE [LARGE SCALE GENOMIC DNA]</scope>
    <source>
        <strain evidence="4">BEI247</strain>
    </source>
</reference>
<evidence type="ECO:0000259" key="2">
    <source>
        <dbReference type="Pfam" id="PF13476"/>
    </source>
</evidence>
<dbReference type="Pfam" id="PF13476">
    <property type="entry name" value="AAA_23"/>
    <property type="match status" value="1"/>
</dbReference>
<evidence type="ECO:0000313" key="3">
    <source>
        <dbReference type="EMBL" id="RWX54860.1"/>
    </source>
</evidence>
<dbReference type="InterPro" id="IPR038729">
    <property type="entry name" value="Rad50/SbcC_AAA"/>
</dbReference>
<dbReference type="GO" id="GO:0016887">
    <property type="term" value="F:ATP hydrolysis activity"/>
    <property type="evidence" value="ECO:0007669"/>
    <property type="project" value="InterPro"/>
</dbReference>
<dbReference type="InterPro" id="IPR027417">
    <property type="entry name" value="P-loop_NTPase"/>
</dbReference>
<organism evidence="3 4">
    <name type="scientific">Photobacterium chitinilyticum</name>
    <dbReference type="NCBI Taxonomy" id="2485123"/>
    <lineage>
        <taxon>Bacteria</taxon>
        <taxon>Pseudomonadati</taxon>
        <taxon>Pseudomonadota</taxon>
        <taxon>Gammaproteobacteria</taxon>
        <taxon>Vibrionales</taxon>
        <taxon>Vibrionaceae</taxon>
        <taxon>Photobacterium</taxon>
    </lineage>
</organism>
<dbReference type="AlphaFoldDB" id="A0A3S3S0A5"/>
<protein>
    <recommendedName>
        <fullName evidence="2">Rad50/SbcC-type AAA domain-containing protein</fullName>
    </recommendedName>
</protein>
<dbReference type="Gene3D" id="3.40.50.300">
    <property type="entry name" value="P-loop containing nucleotide triphosphate hydrolases"/>
    <property type="match status" value="1"/>
</dbReference>
<name>A0A3S3S0A5_9GAMM</name>
<keyword evidence="4" id="KW-1185">Reference proteome</keyword>
<dbReference type="GO" id="GO:0006302">
    <property type="term" value="P:double-strand break repair"/>
    <property type="evidence" value="ECO:0007669"/>
    <property type="project" value="InterPro"/>
</dbReference>
<feature type="domain" description="Rad50/SbcC-type AAA" evidence="2">
    <location>
        <begin position="20"/>
        <end position="244"/>
    </location>
</feature>